<evidence type="ECO:0000313" key="1">
    <source>
        <dbReference type="EMBL" id="TBO58986.1"/>
    </source>
</evidence>
<evidence type="ECO:0000313" key="2">
    <source>
        <dbReference type="Proteomes" id="UP000292452"/>
    </source>
</evidence>
<dbReference type="AlphaFoldDB" id="A0A4Q9HV15"/>
<dbReference type="RefSeq" id="WP_131123529.1">
    <property type="nucleotide sequence ID" value="NZ_SIXH01000103.1"/>
</dbReference>
<name>A0A4Q9HV15_STRKA</name>
<organism evidence="1 2">
    <name type="scientific">Streptomyces kasugaensis</name>
    <dbReference type="NCBI Taxonomy" id="1946"/>
    <lineage>
        <taxon>Bacteria</taxon>
        <taxon>Bacillati</taxon>
        <taxon>Actinomycetota</taxon>
        <taxon>Actinomycetes</taxon>
        <taxon>Kitasatosporales</taxon>
        <taxon>Streptomycetaceae</taxon>
        <taxon>Streptomyces</taxon>
    </lineage>
</organism>
<keyword evidence="2" id="KW-1185">Reference proteome</keyword>
<dbReference type="Proteomes" id="UP000292452">
    <property type="component" value="Unassembled WGS sequence"/>
</dbReference>
<accession>A0A4Q9HV15</accession>
<sequence length="221" mass="23761">MTVHDIAQQLPGTAVLREHCRSLAVLDALLCPERAFRRHSFDAHWSGTESVAFLRDGSGDEYSIVFSAAGACVRGFAHESPMSPYETGVPWPGVLDDLPEVFRPFVAAPAFSDGDGMPRVTACLWREPGDAVWRTGAIDFPEGTPGDPDGAGHLFPLLADRSAQTFQRFAEDCYELPVDLAAVRHVLASRPLTDAVVTALRPGITLADLAADLAETGYPQG</sequence>
<dbReference type="EMBL" id="SIXH01000103">
    <property type="protein sequence ID" value="TBO58986.1"/>
    <property type="molecule type" value="Genomic_DNA"/>
</dbReference>
<comment type="caution">
    <text evidence="1">The sequence shown here is derived from an EMBL/GenBank/DDBJ whole genome shotgun (WGS) entry which is preliminary data.</text>
</comment>
<reference evidence="1 2" key="1">
    <citation type="submission" date="2019-02" db="EMBL/GenBank/DDBJ databases">
        <title>Draft Genome Sequence of Streptomyces sp. AM-2504, identified by 16S rRNA comparative analysis as a Streptomyces Kasugaensis strain.</title>
        <authorList>
            <person name="Napolioni V."/>
            <person name="Giuliodori A.M."/>
            <person name="Spurio R."/>
            <person name="Fabbretti A."/>
        </authorList>
    </citation>
    <scope>NUCLEOTIDE SEQUENCE [LARGE SCALE GENOMIC DNA]</scope>
    <source>
        <strain evidence="1 2">AM-2504</strain>
    </source>
</reference>
<proteinExistence type="predicted"/>
<protein>
    <submittedName>
        <fullName evidence="1">Uncharacterized protein</fullName>
    </submittedName>
</protein>
<gene>
    <name evidence="1" type="ORF">EYS09_14400</name>
</gene>